<evidence type="ECO:0000259" key="1">
    <source>
        <dbReference type="Pfam" id="PF17042"/>
    </source>
</evidence>
<feature type="non-terminal residue" evidence="2">
    <location>
        <position position="1"/>
    </location>
</feature>
<dbReference type="Gene3D" id="3.40.980.20">
    <property type="entry name" value="Four-carbon acid sugar kinase, nucleotide binding domain"/>
    <property type="match status" value="1"/>
</dbReference>
<keyword evidence="3" id="KW-1185">Reference proteome</keyword>
<name>A0A392NFE1_9FABA</name>
<dbReference type="SUPFAM" id="SSF142764">
    <property type="entry name" value="YgbK-like"/>
    <property type="match status" value="1"/>
</dbReference>
<dbReference type="InterPro" id="IPR031475">
    <property type="entry name" value="NBD_C"/>
</dbReference>
<accession>A0A392NFE1</accession>
<comment type="caution">
    <text evidence="2">The sequence shown here is derived from an EMBL/GenBank/DDBJ whole genome shotgun (WGS) entry which is preliminary data.</text>
</comment>
<proteinExistence type="predicted"/>
<dbReference type="Pfam" id="PF17042">
    <property type="entry name" value="NBD_C"/>
    <property type="match status" value="1"/>
</dbReference>
<reference evidence="2 3" key="1">
    <citation type="journal article" date="2018" name="Front. Plant Sci.">
        <title>Red Clover (Trifolium pratense) and Zigzag Clover (T. medium) - A Picture of Genomic Similarities and Differences.</title>
        <authorList>
            <person name="Dluhosova J."/>
            <person name="Istvanek J."/>
            <person name="Nedelnik J."/>
            <person name="Repkova J."/>
        </authorList>
    </citation>
    <scope>NUCLEOTIDE SEQUENCE [LARGE SCALE GENOMIC DNA]</scope>
    <source>
        <strain evidence="3">cv. 10/8</strain>
        <tissue evidence="2">Leaf</tissue>
    </source>
</reference>
<feature type="non-terminal residue" evidence="2">
    <location>
        <position position="128"/>
    </location>
</feature>
<dbReference type="Proteomes" id="UP000265520">
    <property type="component" value="Unassembled WGS sequence"/>
</dbReference>
<evidence type="ECO:0000313" key="3">
    <source>
        <dbReference type="Proteomes" id="UP000265520"/>
    </source>
</evidence>
<evidence type="ECO:0000313" key="2">
    <source>
        <dbReference type="EMBL" id="MCH97264.1"/>
    </source>
</evidence>
<dbReference type="AlphaFoldDB" id="A0A392NFE1"/>
<dbReference type="InterPro" id="IPR042213">
    <property type="entry name" value="NBD_C_sf"/>
</dbReference>
<organism evidence="2 3">
    <name type="scientific">Trifolium medium</name>
    <dbReference type="NCBI Taxonomy" id="97028"/>
    <lineage>
        <taxon>Eukaryota</taxon>
        <taxon>Viridiplantae</taxon>
        <taxon>Streptophyta</taxon>
        <taxon>Embryophyta</taxon>
        <taxon>Tracheophyta</taxon>
        <taxon>Spermatophyta</taxon>
        <taxon>Magnoliopsida</taxon>
        <taxon>eudicotyledons</taxon>
        <taxon>Gunneridae</taxon>
        <taxon>Pentapetalae</taxon>
        <taxon>rosids</taxon>
        <taxon>fabids</taxon>
        <taxon>Fabales</taxon>
        <taxon>Fabaceae</taxon>
        <taxon>Papilionoideae</taxon>
        <taxon>50 kb inversion clade</taxon>
        <taxon>NPAAA clade</taxon>
        <taxon>Hologalegina</taxon>
        <taxon>IRL clade</taxon>
        <taxon>Trifolieae</taxon>
        <taxon>Trifolium</taxon>
    </lineage>
</organism>
<gene>
    <name evidence="2" type="ORF">A2U01_0018257</name>
</gene>
<feature type="domain" description="Four-carbon acid sugar kinase nucleotide binding" evidence="1">
    <location>
        <begin position="2"/>
        <end position="128"/>
    </location>
</feature>
<sequence>VSVEKLAMGTIEEREDEISRAAELADVYLKTHKDTLIMTSRNLITGRSASESLDINYKVSSALVEIMKRITTKPRYIIAKGGITSSDLATKALGARCAKIVGQALAGIPLWQLGPESRHPGVPYIVFP</sequence>
<protein>
    <submittedName>
        <fullName evidence="2">D-tagatose-16-bisphosphate aldolase subunit gatY</fullName>
    </submittedName>
</protein>
<dbReference type="EMBL" id="LXQA010034493">
    <property type="protein sequence ID" value="MCH97264.1"/>
    <property type="molecule type" value="Genomic_DNA"/>
</dbReference>